<dbReference type="GO" id="GO:0016020">
    <property type="term" value="C:membrane"/>
    <property type="evidence" value="ECO:0007669"/>
    <property type="project" value="InterPro"/>
</dbReference>
<name>A0A2W5Z552_9BACT</name>
<dbReference type="RefSeq" id="WP_337313723.1">
    <property type="nucleotide sequence ID" value="NZ_JAEKNS010000145.1"/>
</dbReference>
<dbReference type="Proteomes" id="UP000606991">
    <property type="component" value="Unassembled WGS sequence"/>
</dbReference>
<reference evidence="2 3" key="1">
    <citation type="journal article" date="2017" name="Nature">
        <title>Atmospheric trace gases support primary production in Antarctic desert surface soil.</title>
        <authorList>
            <person name="Ji M."/>
            <person name="Greening C."/>
            <person name="Vanwonterghem I."/>
            <person name="Carere C.R."/>
            <person name="Bay S.K."/>
            <person name="Steen J.A."/>
            <person name="Montgomery K."/>
            <person name="Lines T."/>
            <person name="Beardall J."/>
            <person name="van Dorst J."/>
            <person name="Snape I."/>
            <person name="Stott M.B."/>
            <person name="Hugenholtz P."/>
            <person name="Ferrari B.C."/>
        </authorList>
    </citation>
    <scope>NUCLEOTIDE SEQUENCE [LARGE SCALE GENOMIC DNA]</scope>
    <source>
        <strain evidence="2">RRmetagenome_bin12</strain>
    </source>
</reference>
<dbReference type="Pfam" id="PF04464">
    <property type="entry name" value="Glyphos_transf"/>
    <property type="match status" value="1"/>
</dbReference>
<dbReference type="SUPFAM" id="SSF53756">
    <property type="entry name" value="UDP-Glycosyltransferase/glycogen phosphorylase"/>
    <property type="match status" value="1"/>
</dbReference>
<dbReference type="Proteomes" id="UP000248724">
    <property type="component" value="Unassembled WGS sequence"/>
</dbReference>
<evidence type="ECO:0000313" key="1">
    <source>
        <dbReference type="EMBL" id="MBJ7596047.1"/>
    </source>
</evidence>
<organism evidence="2 3">
    <name type="scientific">Candidatus Aeolococcus gillhamiae</name>
    <dbReference type="NCBI Taxonomy" id="3127015"/>
    <lineage>
        <taxon>Bacteria</taxon>
        <taxon>Bacillati</taxon>
        <taxon>Candidatus Dormiibacterota</taxon>
        <taxon>Candidatus Dormibacteria</taxon>
        <taxon>Candidatus Aeolococcales</taxon>
        <taxon>Candidatus Aeolococcaceae</taxon>
        <taxon>Candidatus Aeolococcus</taxon>
    </lineage>
</organism>
<dbReference type="EMBL" id="QHBU01000153">
    <property type="protein sequence ID" value="PZR80410.1"/>
    <property type="molecule type" value="Genomic_DNA"/>
</dbReference>
<evidence type="ECO:0000313" key="4">
    <source>
        <dbReference type="Proteomes" id="UP000606991"/>
    </source>
</evidence>
<comment type="caution">
    <text evidence="2">The sequence shown here is derived from an EMBL/GenBank/DDBJ whole genome shotgun (WGS) entry which is preliminary data.</text>
</comment>
<reference evidence="2" key="2">
    <citation type="submission" date="2018-05" db="EMBL/GenBank/DDBJ databases">
        <authorList>
            <person name="Ferrari B."/>
        </authorList>
    </citation>
    <scope>NUCLEOTIDE SEQUENCE</scope>
    <source>
        <strain evidence="2">RRmetagenome_bin12</strain>
    </source>
</reference>
<sequence length="451" mass="50614">MGRVRVLAMDHFFDQDLRALEAHPDLDVRRFPYQRLRNPALRIMTEAISAGLRGYNDPRLRQRRLRYAAWLRREVRRLFLERAFDVLVLPSDTFFYVRALPVAVHELGIPVVVVQKETTISADTMKAHSRLTRDEAPFIADFMTVCSNRQREFWLRAGADASVIEVTGQPRFDVYASRRLRPASVRKRVLFLSYELDAYVPEADHAAGSARTWETLRDATESVLLDAVRAGSCDVVVKCHPQQNYRVERARLARHAGQEWNRGVSLAGPNADTRDLILASDCVVGFQTTAIYEAVAASRPVVFAAWGEAYDRLRGGLIPFYDAPPACVSKARSAAQLATLLAEKQQPPSSSACAAWYEEALGSVDGGATERVAARLQKIAADWRPTAERRLLERRRRSHAVGLLVRSFAAEAVWTAAVPAARLAGQQHRVEARRCRAREGRWMAMTTIHGG</sequence>
<protein>
    <submittedName>
        <fullName evidence="1">CDP-glycerol glycerophosphotransferase family protein</fullName>
    </submittedName>
</protein>
<evidence type="ECO:0000313" key="2">
    <source>
        <dbReference type="EMBL" id="PZR80410.1"/>
    </source>
</evidence>
<dbReference type="InterPro" id="IPR007554">
    <property type="entry name" value="Glycerophosphate_synth"/>
</dbReference>
<dbReference type="AlphaFoldDB" id="A0A2W5Z552"/>
<dbReference type="EMBL" id="JAEKNS010000145">
    <property type="protein sequence ID" value="MBJ7596047.1"/>
    <property type="molecule type" value="Genomic_DNA"/>
</dbReference>
<accession>A0A2W5Z552</accession>
<reference evidence="1 4" key="3">
    <citation type="submission" date="2020-10" db="EMBL/GenBank/DDBJ databases">
        <title>Ca. Dormibacterota MAGs.</title>
        <authorList>
            <person name="Montgomery K."/>
        </authorList>
    </citation>
    <scope>NUCLEOTIDE SEQUENCE [LARGE SCALE GENOMIC DNA]</scope>
    <source>
        <strain evidence="1">SC8812_S17_18</strain>
    </source>
</reference>
<evidence type="ECO:0000313" key="3">
    <source>
        <dbReference type="Proteomes" id="UP000248724"/>
    </source>
</evidence>
<dbReference type="GO" id="GO:0047355">
    <property type="term" value="F:CDP-glycerol glycerophosphotransferase activity"/>
    <property type="evidence" value="ECO:0007669"/>
    <property type="project" value="InterPro"/>
</dbReference>
<proteinExistence type="predicted"/>
<gene>
    <name evidence="2" type="ORF">DLM65_08230</name>
    <name evidence="1" type="ORF">JF886_14545</name>
</gene>
<accession>A0A934NB80</accession>